<organism evidence="3 4">
    <name type="scientific">Amanita muscaria (strain Koide BX008)</name>
    <dbReference type="NCBI Taxonomy" id="946122"/>
    <lineage>
        <taxon>Eukaryota</taxon>
        <taxon>Fungi</taxon>
        <taxon>Dikarya</taxon>
        <taxon>Basidiomycota</taxon>
        <taxon>Agaricomycotina</taxon>
        <taxon>Agaricomycetes</taxon>
        <taxon>Agaricomycetidae</taxon>
        <taxon>Agaricales</taxon>
        <taxon>Pluteineae</taxon>
        <taxon>Amanitaceae</taxon>
        <taxon>Amanita</taxon>
    </lineage>
</organism>
<sequence>MSGQVLAIAVCCFEFSATILTTVRCFKLLQEVKGVLAWRKTLAYFLLEQGILYTVTVSGFLVAATVLNFIYSEGVLRRLLSPLLLPISGMMTARFLLRLRRRDREAVMMPAKEDISRLEFASRSSISTPGISSIVAEFGEDPERQRREASSGPNLKKTS</sequence>
<name>A0A0C2SKR4_AMAMK</name>
<feature type="transmembrane region" description="Helical" evidence="2">
    <location>
        <begin position="50"/>
        <end position="71"/>
    </location>
</feature>
<gene>
    <name evidence="3" type="ORF">M378DRAFT_650785</name>
</gene>
<keyword evidence="4" id="KW-1185">Reference proteome</keyword>
<feature type="transmembrane region" description="Helical" evidence="2">
    <location>
        <begin position="6"/>
        <end position="29"/>
    </location>
</feature>
<protein>
    <submittedName>
        <fullName evidence="3">Uncharacterized protein</fullName>
    </submittedName>
</protein>
<reference evidence="3 4" key="1">
    <citation type="submission" date="2014-04" db="EMBL/GenBank/DDBJ databases">
        <title>Evolutionary Origins and Diversification of the Mycorrhizal Mutualists.</title>
        <authorList>
            <consortium name="DOE Joint Genome Institute"/>
            <consortium name="Mycorrhizal Genomics Consortium"/>
            <person name="Kohler A."/>
            <person name="Kuo A."/>
            <person name="Nagy L.G."/>
            <person name="Floudas D."/>
            <person name="Copeland A."/>
            <person name="Barry K.W."/>
            <person name="Cichocki N."/>
            <person name="Veneault-Fourrey C."/>
            <person name="LaButti K."/>
            <person name="Lindquist E.A."/>
            <person name="Lipzen A."/>
            <person name="Lundell T."/>
            <person name="Morin E."/>
            <person name="Murat C."/>
            <person name="Riley R."/>
            <person name="Ohm R."/>
            <person name="Sun H."/>
            <person name="Tunlid A."/>
            <person name="Henrissat B."/>
            <person name="Grigoriev I.V."/>
            <person name="Hibbett D.S."/>
            <person name="Martin F."/>
        </authorList>
    </citation>
    <scope>NUCLEOTIDE SEQUENCE [LARGE SCALE GENOMIC DNA]</scope>
    <source>
        <strain evidence="3 4">Koide BX008</strain>
    </source>
</reference>
<dbReference type="HOGENOM" id="CLU_120575_0_0_1"/>
<dbReference type="AlphaFoldDB" id="A0A0C2SKR4"/>
<evidence type="ECO:0000313" key="3">
    <source>
        <dbReference type="EMBL" id="KIL63830.1"/>
    </source>
</evidence>
<feature type="region of interest" description="Disordered" evidence="1">
    <location>
        <begin position="136"/>
        <end position="159"/>
    </location>
</feature>
<dbReference type="InParanoid" id="A0A0C2SKR4"/>
<evidence type="ECO:0000256" key="2">
    <source>
        <dbReference type="SAM" id="Phobius"/>
    </source>
</evidence>
<keyword evidence="2" id="KW-0812">Transmembrane</keyword>
<dbReference type="EMBL" id="KN818255">
    <property type="protein sequence ID" value="KIL63830.1"/>
    <property type="molecule type" value="Genomic_DNA"/>
</dbReference>
<evidence type="ECO:0000256" key="1">
    <source>
        <dbReference type="SAM" id="MobiDB-lite"/>
    </source>
</evidence>
<accession>A0A0C2SKR4</accession>
<proteinExistence type="predicted"/>
<dbReference type="Proteomes" id="UP000054549">
    <property type="component" value="Unassembled WGS sequence"/>
</dbReference>
<evidence type="ECO:0000313" key="4">
    <source>
        <dbReference type="Proteomes" id="UP000054549"/>
    </source>
</evidence>
<keyword evidence="2" id="KW-0472">Membrane</keyword>
<feature type="transmembrane region" description="Helical" evidence="2">
    <location>
        <begin position="83"/>
        <end position="99"/>
    </location>
</feature>
<dbReference type="OrthoDB" id="3267855at2759"/>
<keyword evidence="2" id="KW-1133">Transmembrane helix</keyword>